<dbReference type="EMBL" id="AASCBU010000010">
    <property type="protein sequence ID" value="EFA8784686.1"/>
    <property type="molecule type" value="Genomic_DNA"/>
</dbReference>
<dbReference type="NCBIfam" id="TIGR01560">
    <property type="entry name" value="put_DNA_pack"/>
    <property type="match status" value="1"/>
</dbReference>
<dbReference type="RefSeq" id="WP_000924706.1">
    <property type="nucleotide sequence ID" value="NZ_BAAFJW010000017.1"/>
</dbReference>
<protein>
    <submittedName>
        <fullName evidence="3">Phage gp6-like head-tail connector protein</fullName>
    </submittedName>
</protein>
<dbReference type="InterPro" id="IPR006450">
    <property type="entry name" value="Phage_HK97_gp6-like"/>
</dbReference>
<dbReference type="Pfam" id="PF05135">
    <property type="entry name" value="Phage_connect_1"/>
    <property type="match status" value="1"/>
</dbReference>
<dbReference type="Gene3D" id="1.10.3230.30">
    <property type="entry name" value="Phage gp6-like head-tail connector protein"/>
    <property type="match status" value="1"/>
</dbReference>
<gene>
    <name evidence="1" type="ORF">C2R31_002520</name>
    <name evidence="2" type="ORF">GNW61_26775</name>
    <name evidence="3" type="ORF">GP711_15855</name>
</gene>
<reference evidence="1 6" key="1">
    <citation type="submission" date="2018-08" db="EMBL/GenBank/DDBJ databases">
        <authorList>
            <consortium name="PulseNet: The National Subtyping Network for Foodborne Disease Surveillance"/>
            <person name="Tarr C.L."/>
            <person name="Trees E."/>
            <person name="Katz L.S."/>
            <person name="Carleton-Romer H.A."/>
            <person name="Stroika S."/>
            <person name="Kucerova Z."/>
            <person name="Roache K.F."/>
            <person name="Sabol A.L."/>
            <person name="Besser J."/>
            <person name="Gerner-Smidt P."/>
        </authorList>
    </citation>
    <scope>NUCLEOTIDE SEQUENCE [LARGE SCALE GENOMIC DNA]</scope>
    <source>
        <strain evidence="1 6">PNUSAE011918</strain>
    </source>
</reference>
<evidence type="ECO:0000313" key="4">
    <source>
        <dbReference type="Proteomes" id="UP000437875"/>
    </source>
</evidence>
<dbReference type="CDD" id="cd08054">
    <property type="entry name" value="gp6"/>
    <property type="match status" value="1"/>
</dbReference>
<comment type="caution">
    <text evidence="3">The sequence shown here is derived from an EMBL/GenBank/DDBJ whole genome shotgun (WGS) entry which is preliminary data.</text>
</comment>
<evidence type="ECO:0000313" key="1">
    <source>
        <dbReference type="EMBL" id="EFA8784686.1"/>
    </source>
</evidence>
<proteinExistence type="predicted"/>
<dbReference type="AlphaFoldDB" id="A0A2J1BZW7"/>
<reference evidence="3 4" key="2">
    <citation type="submission" date="2019-10" db="EMBL/GenBank/DDBJ databases">
        <title>Antimicrobial-resistant enteric bacteria are widely distributed amongst people, animals and the environment in northern Tanzania.</title>
        <authorList>
            <person name="Subbiah M."/>
            <person name="Call D.R."/>
        </authorList>
    </citation>
    <scope>NUCLEOTIDE SEQUENCE [LARGE SCALE GENOMIC DNA]</scope>
    <source>
        <strain evidence="3 4">TzEc067</strain>
    </source>
</reference>
<evidence type="ECO:0000313" key="3">
    <source>
        <dbReference type="EMBL" id="KAE9730163.1"/>
    </source>
</evidence>
<accession>A0A2J1BZW7</accession>
<evidence type="ECO:0000313" key="2">
    <source>
        <dbReference type="EMBL" id="EFH6652279.1"/>
    </source>
</evidence>
<organism evidence="3 4">
    <name type="scientific">Escherichia coli</name>
    <dbReference type="NCBI Taxonomy" id="562"/>
    <lineage>
        <taxon>Bacteria</taxon>
        <taxon>Pseudomonadati</taxon>
        <taxon>Pseudomonadota</taxon>
        <taxon>Gammaproteobacteria</taxon>
        <taxon>Enterobacterales</taxon>
        <taxon>Enterobacteriaceae</taxon>
        <taxon>Escherichia</taxon>
    </lineage>
</organism>
<dbReference type="Proteomes" id="UP000437875">
    <property type="component" value="Unassembled WGS sequence"/>
</dbReference>
<dbReference type="Proteomes" id="UP000530628">
    <property type="component" value="Unassembled WGS sequence"/>
</dbReference>
<dbReference type="InterPro" id="IPR021146">
    <property type="entry name" value="Phage_gp6-like_head-tail"/>
</dbReference>
<evidence type="ECO:0000313" key="6">
    <source>
        <dbReference type="Proteomes" id="UP000567387"/>
    </source>
</evidence>
<sequence>MLLKEEEIKSHLRLDDGLYSDGDFLKLLAQAVQKRTETYLNRKLYAPEETIPEDDPDGMHLTDDVRLAMLMLVSHFYENRSTITDVEKLETPMSFRWLAGPYRIVPL</sequence>
<dbReference type="EMBL" id="WSGM01000009">
    <property type="protein sequence ID" value="KAE9730163.1"/>
    <property type="molecule type" value="Genomic_DNA"/>
</dbReference>
<evidence type="ECO:0000313" key="5">
    <source>
        <dbReference type="Proteomes" id="UP000530628"/>
    </source>
</evidence>
<name>A0A2J1BZW7_ECOLX</name>
<reference evidence="2 5" key="3">
    <citation type="submission" date="2019-11" db="EMBL/GenBank/DDBJ databases">
        <authorList>
            <consortium name="GenomeTrakr network: Whole genome sequencing for foodborne pathogen traceback"/>
        </authorList>
    </citation>
    <scope>NUCLEOTIDE SEQUENCE [LARGE SCALE GENOMIC DNA]</scope>
    <source>
        <strain evidence="2 5">PSU-2072</strain>
    </source>
</reference>
<dbReference type="EMBL" id="AASWOY010000154">
    <property type="protein sequence ID" value="EFH6652279.1"/>
    <property type="molecule type" value="Genomic_DNA"/>
</dbReference>
<dbReference type="Proteomes" id="UP000567387">
    <property type="component" value="Unassembled WGS sequence"/>
</dbReference>